<dbReference type="InterPro" id="IPR001579">
    <property type="entry name" value="Glyco_hydro_18_chit_AS"/>
</dbReference>
<keyword evidence="4" id="KW-0147">Chitin-binding</keyword>
<dbReference type="Gene3D" id="3.10.50.10">
    <property type="match status" value="1"/>
</dbReference>
<evidence type="ECO:0000313" key="15">
    <source>
        <dbReference type="RefSeq" id="XP_015518292.1"/>
    </source>
</evidence>
<comment type="similarity">
    <text evidence="2">Belongs to the glycosyl hydrolase 18 family. Chitinase class II subfamily.</text>
</comment>
<dbReference type="PROSITE" id="PS51910">
    <property type="entry name" value="GH18_2"/>
    <property type="match status" value="1"/>
</dbReference>
<dbReference type="GO" id="GO:0006032">
    <property type="term" value="P:chitin catabolic process"/>
    <property type="evidence" value="ECO:0007669"/>
    <property type="project" value="UniProtKB-KW"/>
</dbReference>
<dbReference type="KEGG" id="nlo:107223193"/>
<sequence>MGREKEVDIIPRLYITVTFSRTSTLASYLNKRCALDVFQNIHHTCGKFVYNIFTIRVKRIVCDGVSLIRMRLLIAFCILGLRWLTVVKTEPDKIVCYFGSWAVYRPGNGKIEISNLDPSLCTHMIYTFVGITEAGEVKVLDPWADLPDNGGKAGFQKFNALRERHQGMKTLVAIGGWNEGSEKYSRVAGKPGLRSHFADNAVNFVLKYGFDGLDIDWEYPNQRGGTPADVRNFVLLLKELRARFDEHHLILTAAVAAAKISASLSYDIPKISKYLHFINIMTYDFHGSWDPVTGHNAPLYPATRETTATARGLNVNASVHYWLSQGAPAEKLVLGTALYGRTFTLSNFAKNVPGSEASGPGTAGPYTRQRGMLGYNEICEQEVKPTWTTAWDEQQRVPYAHNGNQWVSYDNVKSMTEKAKYVKNLRLGGAMVWSIETDDFRGICGDKYPLLNALNHVLRV</sequence>
<dbReference type="SUPFAM" id="SSF51445">
    <property type="entry name" value="(Trans)glycosidases"/>
    <property type="match status" value="1"/>
</dbReference>
<dbReference type="PANTHER" id="PTHR11177">
    <property type="entry name" value="CHITINASE"/>
    <property type="match status" value="1"/>
</dbReference>
<accession>A0A6J0BVP1</accession>
<dbReference type="OrthoDB" id="73875at2759"/>
<evidence type="ECO:0000256" key="9">
    <source>
        <dbReference type="ARBA" id="ARBA00023277"/>
    </source>
</evidence>
<evidence type="ECO:0000256" key="6">
    <source>
        <dbReference type="ARBA" id="ARBA00022801"/>
    </source>
</evidence>
<dbReference type="AlphaFoldDB" id="A0A6J0BVP1"/>
<organism evidence="15">
    <name type="scientific">Neodiprion lecontei</name>
    <name type="common">Redheaded pine sawfly</name>
    <dbReference type="NCBI Taxonomy" id="441921"/>
    <lineage>
        <taxon>Eukaryota</taxon>
        <taxon>Metazoa</taxon>
        <taxon>Ecdysozoa</taxon>
        <taxon>Arthropoda</taxon>
        <taxon>Hexapoda</taxon>
        <taxon>Insecta</taxon>
        <taxon>Pterygota</taxon>
        <taxon>Neoptera</taxon>
        <taxon>Endopterygota</taxon>
        <taxon>Hymenoptera</taxon>
        <taxon>Tenthredinoidea</taxon>
        <taxon>Diprionidae</taxon>
        <taxon>Diprioninae</taxon>
        <taxon>Neodiprion</taxon>
    </lineage>
</organism>
<evidence type="ECO:0000313" key="14">
    <source>
        <dbReference type="Proteomes" id="UP000829291"/>
    </source>
</evidence>
<keyword evidence="10 12" id="KW-0326">Glycosidase</keyword>
<dbReference type="CDD" id="cd02872">
    <property type="entry name" value="GH18_chitolectin_chitotriosidase"/>
    <property type="match status" value="1"/>
</dbReference>
<evidence type="ECO:0000259" key="13">
    <source>
        <dbReference type="PROSITE" id="PS51910"/>
    </source>
</evidence>
<evidence type="ECO:0000256" key="11">
    <source>
        <dbReference type="ARBA" id="ARBA00023326"/>
    </source>
</evidence>
<keyword evidence="14" id="KW-1185">Reference proteome</keyword>
<evidence type="ECO:0000256" key="7">
    <source>
        <dbReference type="ARBA" id="ARBA00023024"/>
    </source>
</evidence>
<evidence type="ECO:0000256" key="4">
    <source>
        <dbReference type="ARBA" id="ARBA00022669"/>
    </source>
</evidence>
<dbReference type="FunCoup" id="A0A6J0BVP1">
    <property type="interactions" value="37"/>
</dbReference>
<gene>
    <name evidence="15" type="primary">LOC107223193</name>
</gene>
<evidence type="ECO:0000256" key="8">
    <source>
        <dbReference type="ARBA" id="ARBA00023157"/>
    </source>
</evidence>
<dbReference type="InterPro" id="IPR001223">
    <property type="entry name" value="Glyco_hydro18_cat"/>
</dbReference>
<dbReference type="GO" id="GO:0000272">
    <property type="term" value="P:polysaccharide catabolic process"/>
    <property type="evidence" value="ECO:0007669"/>
    <property type="project" value="UniProtKB-KW"/>
</dbReference>
<dbReference type="RefSeq" id="XP_015518292.1">
    <property type="nucleotide sequence ID" value="XM_015662806.2"/>
</dbReference>
<dbReference type="InterPro" id="IPR029070">
    <property type="entry name" value="Chitinase_insertion_sf"/>
</dbReference>
<keyword evidence="8" id="KW-1015">Disulfide bond</keyword>
<evidence type="ECO:0000256" key="2">
    <source>
        <dbReference type="ARBA" id="ARBA00009121"/>
    </source>
</evidence>
<dbReference type="InterPro" id="IPR011583">
    <property type="entry name" value="Chitinase_II/V-like_cat"/>
</dbReference>
<dbReference type="FunFam" id="3.10.50.10:FF:000004">
    <property type="entry name" value="Chitinase 5"/>
    <property type="match status" value="1"/>
</dbReference>
<dbReference type="SUPFAM" id="SSF54556">
    <property type="entry name" value="Chitinase insertion domain"/>
    <property type="match status" value="1"/>
</dbReference>
<evidence type="ECO:0000256" key="10">
    <source>
        <dbReference type="ARBA" id="ARBA00023295"/>
    </source>
</evidence>
<evidence type="ECO:0000256" key="12">
    <source>
        <dbReference type="RuleBase" id="RU000489"/>
    </source>
</evidence>
<keyword evidence="5" id="KW-0732">Signal</keyword>
<dbReference type="Pfam" id="PF00704">
    <property type="entry name" value="Glyco_hydro_18"/>
    <property type="match status" value="1"/>
</dbReference>
<keyword evidence="11" id="KW-0624">Polysaccharide degradation</keyword>
<dbReference type="EC" id="3.2.1.14" evidence="3"/>
<feature type="domain" description="GH18" evidence="13">
    <location>
        <begin position="92"/>
        <end position="460"/>
    </location>
</feature>
<dbReference type="GO" id="GO:0005576">
    <property type="term" value="C:extracellular region"/>
    <property type="evidence" value="ECO:0007669"/>
    <property type="project" value="TreeGrafter"/>
</dbReference>
<dbReference type="GO" id="GO:0008061">
    <property type="term" value="F:chitin binding"/>
    <property type="evidence" value="ECO:0007669"/>
    <property type="project" value="UniProtKB-KW"/>
</dbReference>
<dbReference type="Gene3D" id="3.20.20.80">
    <property type="entry name" value="Glycosidases"/>
    <property type="match status" value="1"/>
</dbReference>
<dbReference type="SMART" id="SM00636">
    <property type="entry name" value="Glyco_18"/>
    <property type="match status" value="1"/>
</dbReference>
<evidence type="ECO:0000256" key="1">
    <source>
        <dbReference type="ARBA" id="ARBA00000822"/>
    </source>
</evidence>
<keyword evidence="6 12" id="KW-0378">Hydrolase</keyword>
<keyword evidence="7" id="KW-0146">Chitin degradation</keyword>
<dbReference type="Proteomes" id="UP000829291">
    <property type="component" value="Chromosome 1"/>
</dbReference>
<evidence type="ECO:0000256" key="3">
    <source>
        <dbReference type="ARBA" id="ARBA00012729"/>
    </source>
</evidence>
<dbReference type="GeneID" id="107223193"/>
<reference evidence="15" key="1">
    <citation type="submission" date="2025-08" db="UniProtKB">
        <authorList>
            <consortium name="RefSeq"/>
        </authorList>
    </citation>
    <scope>IDENTIFICATION</scope>
    <source>
        <tissue evidence="15">Thorax and Abdomen</tissue>
    </source>
</reference>
<dbReference type="InterPro" id="IPR017853">
    <property type="entry name" value="GH"/>
</dbReference>
<dbReference type="InParanoid" id="A0A6J0BVP1"/>
<evidence type="ECO:0000256" key="5">
    <source>
        <dbReference type="ARBA" id="ARBA00022729"/>
    </source>
</evidence>
<comment type="catalytic activity">
    <reaction evidence="1">
        <text>Random endo-hydrolysis of N-acetyl-beta-D-glucosaminide (1-&gt;4)-beta-linkages in chitin and chitodextrins.</text>
        <dbReference type="EC" id="3.2.1.14"/>
    </reaction>
</comment>
<proteinExistence type="inferred from homology"/>
<dbReference type="GO" id="GO:0008843">
    <property type="term" value="F:endochitinase activity"/>
    <property type="evidence" value="ECO:0007669"/>
    <property type="project" value="UniProtKB-EC"/>
</dbReference>
<keyword evidence="9" id="KW-0119">Carbohydrate metabolism</keyword>
<name>A0A6J0BVP1_NEOLC</name>
<protein>
    <recommendedName>
        <fullName evidence="3">chitinase</fullName>
        <ecNumber evidence="3">3.2.1.14</ecNumber>
    </recommendedName>
</protein>
<dbReference type="PROSITE" id="PS01095">
    <property type="entry name" value="GH18_1"/>
    <property type="match status" value="1"/>
</dbReference>
<dbReference type="InterPro" id="IPR050314">
    <property type="entry name" value="Glycosyl_Hydrlase_18"/>
</dbReference>
<dbReference type="PANTHER" id="PTHR11177:SF360">
    <property type="entry name" value="CHITINASE 4-RELATED"/>
    <property type="match status" value="1"/>
</dbReference>